<comment type="caution">
    <text evidence="3">The sequence shown here is derived from an EMBL/GenBank/DDBJ whole genome shotgun (WGS) entry which is preliminary data.</text>
</comment>
<dbReference type="NCBIfam" id="TIGR04183">
    <property type="entry name" value="Por_Secre_tail"/>
    <property type="match status" value="1"/>
</dbReference>
<evidence type="ECO:0000256" key="1">
    <source>
        <dbReference type="SAM" id="SignalP"/>
    </source>
</evidence>
<gene>
    <name evidence="3" type="ORF">HQN85_00760</name>
</gene>
<keyword evidence="4" id="KW-1185">Reference proteome</keyword>
<proteinExistence type="predicted"/>
<dbReference type="Gene3D" id="2.60.40.4070">
    <property type="match status" value="1"/>
</dbReference>
<dbReference type="InterPro" id="IPR026444">
    <property type="entry name" value="Secre_tail"/>
</dbReference>
<reference evidence="3 4" key="1">
    <citation type="submission" date="2020-05" db="EMBL/GenBank/DDBJ databases">
        <title>Description of Pedobacter foliorum sp. nov.</title>
        <authorList>
            <person name="Qi S."/>
            <person name="Carlier A."/>
            <person name="Cnockaert M."/>
            <person name="Vandamme P."/>
        </authorList>
    </citation>
    <scope>NUCLEOTIDE SEQUENCE [LARGE SCALE GENOMIC DNA]</scope>
    <source>
        <strain evidence="3 4">LMG 31300</strain>
    </source>
</reference>
<organism evidence="3 4">
    <name type="scientific">Pedobacter boryungensis</name>
    <dbReference type="NCBI Taxonomy" id="869962"/>
    <lineage>
        <taxon>Bacteria</taxon>
        <taxon>Pseudomonadati</taxon>
        <taxon>Bacteroidota</taxon>
        <taxon>Sphingobacteriia</taxon>
        <taxon>Sphingobacteriales</taxon>
        <taxon>Sphingobacteriaceae</taxon>
        <taxon>Pedobacter</taxon>
    </lineage>
</organism>
<protein>
    <submittedName>
        <fullName evidence="3">T9SS type A sorting domain-containing protein</fullName>
    </submittedName>
</protein>
<dbReference type="EMBL" id="JABMKV010000001">
    <property type="protein sequence ID" value="NQX30238.1"/>
    <property type="molecule type" value="Genomic_DNA"/>
</dbReference>
<accession>A0ABX2D860</accession>
<dbReference type="RefSeq" id="WP_173268437.1">
    <property type="nucleotide sequence ID" value="NZ_JABMKV010000001.1"/>
</dbReference>
<feature type="signal peptide" evidence="1">
    <location>
        <begin position="1"/>
        <end position="23"/>
    </location>
</feature>
<name>A0ABX2D860_9SPHI</name>
<feature type="domain" description="Secretion system C-terminal sorting" evidence="2">
    <location>
        <begin position="74"/>
        <end position="152"/>
    </location>
</feature>
<feature type="chain" id="PRO_5045382435" evidence="1">
    <location>
        <begin position="24"/>
        <end position="153"/>
    </location>
</feature>
<dbReference type="Proteomes" id="UP000762110">
    <property type="component" value="Unassembled WGS sequence"/>
</dbReference>
<evidence type="ECO:0000313" key="4">
    <source>
        <dbReference type="Proteomes" id="UP000762110"/>
    </source>
</evidence>
<dbReference type="Pfam" id="PF18962">
    <property type="entry name" value="Por_Secre_tail"/>
    <property type="match status" value="1"/>
</dbReference>
<keyword evidence="1" id="KW-0732">Signal</keyword>
<evidence type="ECO:0000259" key="2">
    <source>
        <dbReference type="Pfam" id="PF18962"/>
    </source>
</evidence>
<sequence>MEKLYKLFVLFVGLIAMNVTVHAQSENYTPNSATDSISTSNYTIIDLTATSNSNIDWDEESALIVKQSPSFTNYPNPATTQTTIAYTLATKAKVILRVVDLTGKQLAVLVKQEITAGKHEYDWQLAKNNITSGMYILVLQVDNKIFSRKIIVQ</sequence>
<evidence type="ECO:0000313" key="3">
    <source>
        <dbReference type="EMBL" id="NQX30238.1"/>
    </source>
</evidence>